<dbReference type="AlphaFoldDB" id="A0A2T5U5S3"/>
<dbReference type="Pfam" id="PF13274">
    <property type="entry name" value="SocA_Panacea"/>
    <property type="match status" value="1"/>
</dbReference>
<dbReference type="EMBL" id="QAYE01000004">
    <property type="protein sequence ID" value="PTW46865.1"/>
    <property type="molecule type" value="Genomic_DNA"/>
</dbReference>
<organism evidence="2 3">
    <name type="scientific">Sphingomonas faeni</name>
    <dbReference type="NCBI Taxonomy" id="185950"/>
    <lineage>
        <taxon>Bacteria</taxon>
        <taxon>Pseudomonadati</taxon>
        <taxon>Pseudomonadota</taxon>
        <taxon>Alphaproteobacteria</taxon>
        <taxon>Sphingomonadales</taxon>
        <taxon>Sphingomonadaceae</taxon>
        <taxon>Sphingomonas</taxon>
    </lineage>
</organism>
<feature type="domain" description="Antitoxin SocA-like Panacea" evidence="1">
    <location>
        <begin position="6"/>
        <end position="102"/>
    </location>
</feature>
<gene>
    <name evidence="2" type="ORF">C8J25_104203</name>
</gene>
<dbReference type="Proteomes" id="UP000244013">
    <property type="component" value="Unassembled WGS sequence"/>
</dbReference>
<accession>A0A2T5U5S3</accession>
<dbReference type="InterPro" id="IPR025272">
    <property type="entry name" value="SocA_Panacea"/>
</dbReference>
<evidence type="ECO:0000259" key="1">
    <source>
        <dbReference type="Pfam" id="PF13274"/>
    </source>
</evidence>
<evidence type="ECO:0000313" key="3">
    <source>
        <dbReference type="Proteomes" id="UP000244013"/>
    </source>
</evidence>
<proteinExistence type="predicted"/>
<comment type="caution">
    <text evidence="2">The sequence shown here is derived from an EMBL/GenBank/DDBJ whole genome shotgun (WGS) entry which is preliminary data.</text>
</comment>
<reference evidence="2 3" key="1">
    <citation type="submission" date="2018-04" db="EMBL/GenBank/DDBJ databases">
        <title>Genomic Encyclopedia of Type Strains, Phase III (KMG-III): the genomes of soil and plant-associated and newly described type strains.</title>
        <authorList>
            <person name="Whitman W."/>
        </authorList>
    </citation>
    <scope>NUCLEOTIDE SEQUENCE [LARGE SCALE GENOMIC DNA]</scope>
    <source>
        <strain evidence="2 3">MA-olki</strain>
    </source>
</reference>
<sequence length="135" mass="15197">MPQMKLQKLTYIADGWNLAIAGVPLVDAQPEAWDNGPVFRSIWNRLRDLGSARGKIRDYDGSTPTAALTDEERAVIQHVWNKYGLKSARELSDLTHQPNTPWSRAYYDRGRNAVIPNEDIRAHYLALAQAGRVPA</sequence>
<protein>
    <submittedName>
        <fullName evidence="2">Uncharacterized protein DUF4065</fullName>
    </submittedName>
</protein>
<name>A0A2T5U5S3_9SPHN</name>
<evidence type="ECO:0000313" key="2">
    <source>
        <dbReference type="EMBL" id="PTW46865.1"/>
    </source>
</evidence>